<evidence type="ECO:0000313" key="3">
    <source>
        <dbReference type="Proteomes" id="UP000299084"/>
    </source>
</evidence>
<keyword evidence="3" id="KW-1185">Reference proteome</keyword>
<accession>A0A5N4DGQ4</accession>
<protein>
    <submittedName>
        <fullName evidence="2">Uncharacterized protein</fullName>
    </submittedName>
</protein>
<gene>
    <name evidence="2" type="ORF">Cadr_000016647</name>
</gene>
<dbReference type="AlphaFoldDB" id="A0A5N4DGQ4"/>
<feature type="region of interest" description="Disordered" evidence="1">
    <location>
        <begin position="45"/>
        <end position="103"/>
    </location>
</feature>
<reference evidence="2 3" key="1">
    <citation type="journal article" date="2019" name="Mol. Ecol. Resour.">
        <title>Improving Illumina assemblies with Hi-C and long reads: an example with the North African dromedary.</title>
        <authorList>
            <person name="Elbers J.P."/>
            <person name="Rogers M.F."/>
            <person name="Perelman P.L."/>
            <person name="Proskuryakova A.A."/>
            <person name="Serdyukova N.A."/>
            <person name="Johnson W.E."/>
            <person name="Horin P."/>
            <person name="Corander J."/>
            <person name="Murphy D."/>
            <person name="Burger P.A."/>
        </authorList>
    </citation>
    <scope>NUCLEOTIDE SEQUENCE [LARGE SCALE GENOMIC DNA]</scope>
    <source>
        <strain evidence="2">Drom800</strain>
        <tissue evidence="2">Blood</tissue>
    </source>
</reference>
<evidence type="ECO:0000256" key="1">
    <source>
        <dbReference type="SAM" id="MobiDB-lite"/>
    </source>
</evidence>
<organism evidence="2 3">
    <name type="scientific">Camelus dromedarius</name>
    <name type="common">Dromedary</name>
    <name type="synonym">Arabian camel</name>
    <dbReference type="NCBI Taxonomy" id="9838"/>
    <lineage>
        <taxon>Eukaryota</taxon>
        <taxon>Metazoa</taxon>
        <taxon>Chordata</taxon>
        <taxon>Craniata</taxon>
        <taxon>Vertebrata</taxon>
        <taxon>Euteleostomi</taxon>
        <taxon>Mammalia</taxon>
        <taxon>Eutheria</taxon>
        <taxon>Laurasiatheria</taxon>
        <taxon>Artiodactyla</taxon>
        <taxon>Tylopoda</taxon>
        <taxon>Camelidae</taxon>
        <taxon>Camelus</taxon>
    </lineage>
</organism>
<comment type="caution">
    <text evidence="2">The sequence shown here is derived from an EMBL/GenBank/DDBJ whole genome shotgun (WGS) entry which is preliminary data.</text>
</comment>
<name>A0A5N4DGQ4_CAMDR</name>
<evidence type="ECO:0000313" key="2">
    <source>
        <dbReference type="EMBL" id="KAB1270239.1"/>
    </source>
</evidence>
<dbReference type="EMBL" id="JWIN03000012">
    <property type="protein sequence ID" value="KAB1270239.1"/>
    <property type="molecule type" value="Genomic_DNA"/>
</dbReference>
<proteinExistence type="predicted"/>
<dbReference type="Proteomes" id="UP000299084">
    <property type="component" value="Unassembled WGS sequence"/>
</dbReference>
<sequence length="126" mass="14341">YQRRTENYLYWPRAAPPRGQGELPEVTTLSVSLNIRRRAFRALSALAPSSEKPPRNESEVEEEANAQAEAQKKKDETEVQVNLYTRGSHRSRSKESQRPGTLLDNVGLHVYCPELVSVDLEHLPPF</sequence>
<feature type="non-terminal residue" evidence="2">
    <location>
        <position position="1"/>
    </location>
</feature>